<dbReference type="Proteomes" id="UP000603453">
    <property type="component" value="Unassembled WGS sequence"/>
</dbReference>
<feature type="region of interest" description="Disordered" evidence="1">
    <location>
        <begin position="1"/>
        <end position="20"/>
    </location>
</feature>
<sequence>MIALEIGKTTAQKERAHSNESVYTTIQKAAHVRENDSIRNMPVNKELPSTQQAVFPETTITDSPVVSVELAKISSANKKSIISHLYKKTVGRSSEKIII</sequence>
<reference evidence="2" key="1">
    <citation type="submission" date="2020-12" db="EMBL/GenBank/DDBJ databases">
        <title>Metabolic potential, ecology and presence of endohyphal bacteria is reflected in genomic diversity of Mucoromycotina.</title>
        <authorList>
            <person name="Muszewska A."/>
            <person name="Okrasinska A."/>
            <person name="Steczkiewicz K."/>
            <person name="Drgas O."/>
            <person name="Orlowska M."/>
            <person name="Perlinska-Lenart U."/>
            <person name="Aleksandrzak-Piekarczyk T."/>
            <person name="Szatraj K."/>
            <person name="Zielenkiewicz U."/>
            <person name="Pilsyk S."/>
            <person name="Malc E."/>
            <person name="Mieczkowski P."/>
            <person name="Kruszewska J.S."/>
            <person name="Biernat P."/>
            <person name="Pawlowska J."/>
        </authorList>
    </citation>
    <scope>NUCLEOTIDE SEQUENCE</scope>
    <source>
        <strain evidence="2">WA0000017839</strain>
    </source>
</reference>
<organism evidence="2 3">
    <name type="scientific">Mucor saturninus</name>
    <dbReference type="NCBI Taxonomy" id="64648"/>
    <lineage>
        <taxon>Eukaryota</taxon>
        <taxon>Fungi</taxon>
        <taxon>Fungi incertae sedis</taxon>
        <taxon>Mucoromycota</taxon>
        <taxon>Mucoromycotina</taxon>
        <taxon>Mucoromycetes</taxon>
        <taxon>Mucorales</taxon>
        <taxon>Mucorineae</taxon>
        <taxon>Mucoraceae</taxon>
        <taxon>Mucor</taxon>
    </lineage>
</organism>
<comment type="caution">
    <text evidence="2">The sequence shown here is derived from an EMBL/GenBank/DDBJ whole genome shotgun (WGS) entry which is preliminary data.</text>
</comment>
<gene>
    <name evidence="2" type="ORF">INT47_003193</name>
</gene>
<dbReference type="EMBL" id="JAEPRD010000077">
    <property type="protein sequence ID" value="KAG2200958.1"/>
    <property type="molecule type" value="Genomic_DNA"/>
</dbReference>
<accession>A0A8H7QYD9</accession>
<dbReference type="AlphaFoldDB" id="A0A8H7QYD9"/>
<proteinExistence type="predicted"/>
<evidence type="ECO:0000313" key="2">
    <source>
        <dbReference type="EMBL" id="KAG2200958.1"/>
    </source>
</evidence>
<protein>
    <submittedName>
        <fullName evidence="2">Uncharacterized protein</fullName>
    </submittedName>
</protein>
<keyword evidence="3" id="KW-1185">Reference proteome</keyword>
<evidence type="ECO:0000256" key="1">
    <source>
        <dbReference type="SAM" id="MobiDB-lite"/>
    </source>
</evidence>
<name>A0A8H7QYD9_9FUNG</name>
<evidence type="ECO:0000313" key="3">
    <source>
        <dbReference type="Proteomes" id="UP000603453"/>
    </source>
</evidence>